<accession>A0A941IFL5</accession>
<comment type="caution">
    <text evidence="6">The sequence shown here is derived from an EMBL/GenBank/DDBJ whole genome shotgun (WGS) entry which is preliminary data.</text>
</comment>
<evidence type="ECO:0000313" key="7">
    <source>
        <dbReference type="Proteomes" id="UP000678545"/>
    </source>
</evidence>
<gene>
    <name evidence="6" type="ORF">KDM90_04005</name>
</gene>
<protein>
    <recommendedName>
        <fullName evidence="5">ABC-three component systems C-terminal domain-containing protein</fullName>
    </recommendedName>
</protein>
<evidence type="ECO:0000259" key="5">
    <source>
        <dbReference type="Pfam" id="PF20284"/>
    </source>
</evidence>
<reference evidence="6" key="1">
    <citation type="submission" date="2021-04" db="EMBL/GenBank/DDBJ databases">
        <title>novel species isolated from subtropical streams in China.</title>
        <authorList>
            <person name="Lu H."/>
        </authorList>
    </citation>
    <scope>NUCLEOTIDE SEQUENCE</scope>
    <source>
        <strain evidence="6">FT137W</strain>
    </source>
</reference>
<evidence type="ECO:0000256" key="3">
    <source>
        <dbReference type="ARBA" id="ARBA00022824"/>
    </source>
</evidence>
<dbReference type="SUPFAM" id="SSF53474">
    <property type="entry name" value="alpha/beta-Hydrolases"/>
    <property type="match status" value="1"/>
</dbReference>
<dbReference type="Gene3D" id="3.40.50.1820">
    <property type="entry name" value="alpha/beta hydrolase"/>
    <property type="match status" value="1"/>
</dbReference>
<evidence type="ECO:0000256" key="4">
    <source>
        <dbReference type="ARBA" id="ARBA00023136"/>
    </source>
</evidence>
<dbReference type="InterPro" id="IPR046912">
    <property type="entry name" value="ABC-3C_CTD8"/>
</dbReference>
<keyword evidence="3" id="KW-0256">Endoplasmic reticulum</keyword>
<dbReference type="GO" id="GO:0016020">
    <property type="term" value="C:membrane"/>
    <property type="evidence" value="ECO:0007669"/>
    <property type="project" value="UniProtKB-SubCell"/>
</dbReference>
<sequence length="396" mass="44168">MKTAVVFIHGFTGSGSTWVNATGNSFLDLLQTDPTVNGFDFFEFSYFTKLTDFFNSAPFQKIMSAIPFINRLPGVTGKVRMNRPIAQLSEELATYLNLTLEGYDEVILIAHSMGGLIAKDHILNSQPGHGPKPVGYISIAVPHKGSLGAQLLGPLNNINAKELVPLSEQCDKLNNEWIEQRNNLPPAIYMLAQHDEVVVKESALPYSVKKEQKIVVSHDHTSICKPVDRTDLSYLAVRKFLDTFTYEKTMGILSNESSLLPTPEYDKEIFVLKMIVCDIGRKGIADAKDCFFSAEIISKAANKKDAAELRALQRKVLSLYQQKFNACNGKKMSSNDIFAEVHSEITTQDSGVLKSTVKYLNFLHKKGLLHQLANNLTDDVVWADDTDFEKIRSTIK</sequence>
<dbReference type="RefSeq" id="WP_212674254.1">
    <property type="nucleotide sequence ID" value="NZ_JAGSPJ010000001.1"/>
</dbReference>
<evidence type="ECO:0000256" key="1">
    <source>
        <dbReference type="ARBA" id="ARBA00004240"/>
    </source>
</evidence>
<dbReference type="InterPro" id="IPR052374">
    <property type="entry name" value="SERAC1"/>
</dbReference>
<dbReference type="PANTHER" id="PTHR48182">
    <property type="entry name" value="PROTEIN SERAC1"/>
    <property type="match status" value="1"/>
</dbReference>
<comment type="subcellular location">
    <subcellularLocation>
        <location evidence="1">Endoplasmic reticulum</location>
    </subcellularLocation>
    <subcellularLocation>
        <location evidence="2">Membrane</location>
    </subcellularLocation>
</comment>
<name>A0A941IFL5_9BURK</name>
<proteinExistence type="predicted"/>
<feature type="domain" description="ABC-three component systems C-terminal" evidence="5">
    <location>
        <begin position="264"/>
        <end position="385"/>
    </location>
</feature>
<dbReference type="AlphaFoldDB" id="A0A941IFL5"/>
<dbReference type="PANTHER" id="PTHR48182:SF2">
    <property type="entry name" value="PROTEIN SERAC1"/>
    <property type="match status" value="1"/>
</dbReference>
<keyword evidence="4" id="KW-0472">Membrane</keyword>
<dbReference type="Proteomes" id="UP000678545">
    <property type="component" value="Unassembled WGS sequence"/>
</dbReference>
<dbReference type="InterPro" id="IPR029058">
    <property type="entry name" value="AB_hydrolase_fold"/>
</dbReference>
<evidence type="ECO:0000313" key="6">
    <source>
        <dbReference type="EMBL" id="MBR7799155.1"/>
    </source>
</evidence>
<dbReference type="Pfam" id="PF20284">
    <property type="entry name" value="CTD8"/>
    <property type="match status" value="1"/>
</dbReference>
<organism evidence="6 7">
    <name type="scientific">Undibacterium fentianense</name>
    <dbReference type="NCBI Taxonomy" id="2828728"/>
    <lineage>
        <taxon>Bacteria</taxon>
        <taxon>Pseudomonadati</taxon>
        <taxon>Pseudomonadota</taxon>
        <taxon>Betaproteobacteria</taxon>
        <taxon>Burkholderiales</taxon>
        <taxon>Oxalobacteraceae</taxon>
        <taxon>Undibacterium</taxon>
    </lineage>
</organism>
<evidence type="ECO:0000256" key="2">
    <source>
        <dbReference type="ARBA" id="ARBA00004370"/>
    </source>
</evidence>
<dbReference type="EMBL" id="JAGSPJ010000001">
    <property type="protein sequence ID" value="MBR7799155.1"/>
    <property type="molecule type" value="Genomic_DNA"/>
</dbReference>
<keyword evidence="7" id="KW-1185">Reference proteome</keyword>